<dbReference type="EMBL" id="RBII01000002">
    <property type="protein sequence ID" value="RKQ69656.1"/>
    <property type="molecule type" value="Genomic_DNA"/>
</dbReference>
<gene>
    <name evidence="7" type="ORF">DES40_2460</name>
</gene>
<evidence type="ECO:0000313" key="7">
    <source>
        <dbReference type="EMBL" id="RKQ69656.1"/>
    </source>
</evidence>
<dbReference type="GO" id="GO:0005886">
    <property type="term" value="C:plasma membrane"/>
    <property type="evidence" value="ECO:0007669"/>
    <property type="project" value="InterPro"/>
</dbReference>
<organism evidence="7 8">
    <name type="scientific">Litorimonas taeanensis</name>
    <dbReference type="NCBI Taxonomy" id="568099"/>
    <lineage>
        <taxon>Bacteria</taxon>
        <taxon>Pseudomonadati</taxon>
        <taxon>Pseudomonadota</taxon>
        <taxon>Alphaproteobacteria</taxon>
        <taxon>Maricaulales</taxon>
        <taxon>Robiginitomaculaceae</taxon>
    </lineage>
</organism>
<evidence type="ECO:0000313" key="8">
    <source>
        <dbReference type="Proteomes" id="UP000282211"/>
    </source>
</evidence>
<comment type="caution">
    <text evidence="7">The sequence shown here is derived from an EMBL/GenBank/DDBJ whole genome shotgun (WGS) entry which is preliminary data.</text>
</comment>
<proteinExistence type="predicted"/>
<keyword evidence="8" id="KW-1185">Reference proteome</keyword>
<keyword evidence="3 5" id="KW-1133">Transmembrane helix</keyword>
<dbReference type="InterPro" id="IPR007452">
    <property type="entry name" value="TamB_C"/>
</dbReference>
<feature type="transmembrane region" description="Helical" evidence="5">
    <location>
        <begin position="27"/>
        <end position="49"/>
    </location>
</feature>
<dbReference type="Pfam" id="PF04357">
    <property type="entry name" value="TamB"/>
    <property type="match status" value="1"/>
</dbReference>
<comment type="subcellular location">
    <subcellularLocation>
        <location evidence="1">Membrane</location>
        <topology evidence="1">Single-pass membrane protein</topology>
    </subcellularLocation>
</comment>
<dbReference type="InParanoid" id="A0A420WFA1"/>
<protein>
    <submittedName>
        <fullName evidence="7">Autotransporter secretion inner membrane protein TamB</fullName>
    </submittedName>
</protein>
<reference evidence="7 8" key="1">
    <citation type="submission" date="2018-10" db="EMBL/GenBank/DDBJ databases">
        <title>Genomic Encyclopedia of Type Strains, Phase IV (KMG-IV): sequencing the most valuable type-strain genomes for metagenomic binning, comparative biology and taxonomic classification.</title>
        <authorList>
            <person name="Goeker M."/>
        </authorList>
    </citation>
    <scope>NUCLEOTIDE SEQUENCE [LARGE SCALE GENOMIC DNA]</scope>
    <source>
        <strain evidence="7 8">DSM 22008</strain>
    </source>
</reference>
<sequence>METSTPQAKPQTEPDIKPKQRRWVKRLYWGVLALIGLLILFLIALRLFITTAAGGNFIAEQINKRSFGPIESLQISGLSGDPLDTLYVESIKLKDKEGLWLEAQNIELSWKPFAYFKGHIWVQKFAVENTQILRRPNLNPSNSEGDIPKVTIESFNIKTIDLNAALAGQFVSLETQGQFIAQPSGAVNVKLKAERLDREGDSLALDFSRTDVGVMSGVFDLEGQDKGPIAELLKAPIGSVVKGHGTLKGTPENGEGVLSVYFGGAEAVAMQTLWTPEALKGNAVINLEDWPAFEAVKQRLGPKLDSELNIDRRTAPYPFSADINVPGLSVRMNGVLPKDEYRPHSAVIDAKVNKLSAFYPLPEGYAAGSAEANGTLNLRAPYKFNGKLTVNTLSTPYGKAQSITGPLNAEQNTQDNYSFKTDLNIRNLHTDTRLPVKLAPKTSLSISGQYNSETTRLTLANLSLSSGANTVQGKGSLTTDGQALNLTGQGAFDIISNDAQASGALTSDTLTSGALKAEFALRKTPKSLLAISTNGAFRPSAELTPPLDDLIGEQLVFNIKMNPVTGGVQLSEASLMAGKAKAAMTGTIGQTLNISGEALLSGPLAYKGVSLGREGQENEARFTVTGPIDNPALRLDAETDRLSFQNYAAQNIRLRTEISDILKAPKGPVQIDAETPQGAFMASAQFASTTDSYIAEDINITLGRQTVNGALKRAKTGLISGQLNLRLPEQDGQYARAALTLSDASGEQGLGFTIDAKEIALGEFRFDNLQAEAQGTLAGLNGTIETQGQRGDDLISRQFKFEAPFSLDRKDGSVYSASISPEAFYGDIKITSRGPILSTYEAGRFDIKAPLSLSDGDIDISYLREAADEEFSLVAKNLPITLLALPGNLADTRGRASAEIELSSNAQAGIQGGGVMNLTDWRGFDVDKGDGLTSAIRFAIENQEADFTLEASAPNGFNANGDLRLPLIIQSELQQTRLDMERPLTGNFTASGAAAAIFGLVTPSQAELDGSLSAKIIVSGTAQTPRVEGQASGRDIRFEAPELGTRIREGRFTANFTNDNVSVQDVFVRDSEDGTLSGAGEFKLGELGRPLGKLDIAAENFRGLDRRDVEAKVSGALEFLSEAKSAKLSGDITINRAEVKQFVSGNMSVIEIDVEEINRPDQDDVVVARNPATPIDLDINIDAPRRIYIRSRGLDVEMGIKATIKGTLVDPLFTGEATVIRGGYKIAGKTLDFEDGTITFDGDLADARVDFTAVTETQNLDASVTIGGTVSKPEIELSSTPERPQDEILSALLFGRSATELSTIEAAQLAGALAQFSGAGGGFDLLGGLRSAFGIAQLSVSFSPDGSAQLVGGRYLAKDVYLQVFSGAGPDQTGAIIDWEIRKNISLSSRIRADNEQALSLKWERDF</sequence>
<accession>A0A420WFA1</accession>
<evidence type="ECO:0000256" key="5">
    <source>
        <dbReference type="SAM" id="Phobius"/>
    </source>
</evidence>
<evidence type="ECO:0000256" key="3">
    <source>
        <dbReference type="ARBA" id="ARBA00022989"/>
    </source>
</evidence>
<keyword evidence="2 5" id="KW-0812">Transmembrane</keyword>
<evidence type="ECO:0000256" key="1">
    <source>
        <dbReference type="ARBA" id="ARBA00004167"/>
    </source>
</evidence>
<dbReference type="GO" id="GO:0009306">
    <property type="term" value="P:protein secretion"/>
    <property type="evidence" value="ECO:0007669"/>
    <property type="project" value="InterPro"/>
</dbReference>
<dbReference type="Proteomes" id="UP000282211">
    <property type="component" value="Unassembled WGS sequence"/>
</dbReference>
<dbReference type="PANTHER" id="PTHR36985">
    <property type="entry name" value="TRANSLOCATION AND ASSEMBLY MODULE SUBUNIT TAMB"/>
    <property type="match status" value="1"/>
</dbReference>
<dbReference type="PANTHER" id="PTHR36985:SF1">
    <property type="entry name" value="TRANSLOCATION AND ASSEMBLY MODULE SUBUNIT TAMB"/>
    <property type="match status" value="1"/>
</dbReference>
<keyword evidence="4 5" id="KW-0472">Membrane</keyword>
<evidence type="ECO:0000259" key="6">
    <source>
        <dbReference type="Pfam" id="PF04357"/>
    </source>
</evidence>
<dbReference type="RefSeq" id="WP_121102562.1">
    <property type="nucleotide sequence ID" value="NZ_RBII01000002.1"/>
</dbReference>
<feature type="domain" description="Translocation and assembly module TamB C-terminal" evidence="6">
    <location>
        <begin position="1069"/>
        <end position="1407"/>
    </location>
</feature>
<name>A0A420WFA1_9PROT</name>
<evidence type="ECO:0000256" key="4">
    <source>
        <dbReference type="ARBA" id="ARBA00023136"/>
    </source>
</evidence>
<dbReference type="GO" id="GO:0097347">
    <property type="term" value="C:TAM protein secretion complex"/>
    <property type="evidence" value="ECO:0007669"/>
    <property type="project" value="TreeGrafter"/>
</dbReference>
<evidence type="ECO:0000256" key="2">
    <source>
        <dbReference type="ARBA" id="ARBA00022692"/>
    </source>
</evidence>
<dbReference type="OrthoDB" id="7784409at2"/>